<keyword evidence="2" id="KW-1185">Reference proteome</keyword>
<evidence type="ECO:0000313" key="1">
    <source>
        <dbReference type="EMBL" id="KAK5141466.1"/>
    </source>
</evidence>
<reference evidence="1 2" key="1">
    <citation type="submission" date="2023-08" db="EMBL/GenBank/DDBJ databases">
        <title>Black Yeasts Isolated from many extreme environments.</title>
        <authorList>
            <person name="Coleine C."/>
            <person name="Stajich J.E."/>
            <person name="Selbmann L."/>
        </authorList>
    </citation>
    <scope>NUCLEOTIDE SEQUENCE [LARGE SCALE GENOMIC DNA]</scope>
    <source>
        <strain evidence="1 2">CCFEE 5386</strain>
    </source>
</reference>
<proteinExistence type="predicted"/>
<comment type="caution">
    <text evidence="1">The sequence shown here is derived from an EMBL/GenBank/DDBJ whole genome shotgun (WGS) entry which is preliminary data.</text>
</comment>
<dbReference type="Gene3D" id="1.10.10.60">
    <property type="entry name" value="Homeodomain-like"/>
    <property type="match status" value="1"/>
</dbReference>
<protein>
    <recommendedName>
        <fullName evidence="3">Homeodomain-like domain-containing protein</fullName>
    </recommendedName>
</protein>
<dbReference type="Proteomes" id="UP001308179">
    <property type="component" value="Unassembled WGS sequence"/>
</dbReference>
<organism evidence="1 2">
    <name type="scientific">Rachicladosporium monterosium</name>
    <dbReference type="NCBI Taxonomy" id="1507873"/>
    <lineage>
        <taxon>Eukaryota</taxon>
        <taxon>Fungi</taxon>
        <taxon>Dikarya</taxon>
        <taxon>Ascomycota</taxon>
        <taxon>Pezizomycotina</taxon>
        <taxon>Dothideomycetes</taxon>
        <taxon>Dothideomycetidae</taxon>
        <taxon>Cladosporiales</taxon>
        <taxon>Cladosporiaceae</taxon>
        <taxon>Rachicladosporium</taxon>
    </lineage>
</organism>
<dbReference type="SUPFAM" id="SSF46689">
    <property type="entry name" value="Homeodomain-like"/>
    <property type="match status" value="1"/>
</dbReference>
<accession>A0ABR0L085</accession>
<evidence type="ECO:0000313" key="2">
    <source>
        <dbReference type="Proteomes" id="UP001308179"/>
    </source>
</evidence>
<dbReference type="InterPro" id="IPR009057">
    <property type="entry name" value="Homeodomain-like_sf"/>
</dbReference>
<gene>
    <name evidence="1" type="ORF">LTR32_005975</name>
</gene>
<dbReference type="EMBL" id="JAVRRR010000581">
    <property type="protein sequence ID" value="KAK5141466.1"/>
    <property type="molecule type" value="Genomic_DNA"/>
</dbReference>
<name>A0ABR0L085_9PEZI</name>
<sequence>MPPRQSDVVVAQTRMLLDSDVPPTSIALQLGISRRTVERWRLSIELFGASYPPAFSKQGRPRALTNAQLDWMLAYLNDRPSTYLDELALVMFDDLGVELTDSVEVPAAKAVVSQDRVAEGIVPIQREGPKVGAGCLDAQRPATLCT</sequence>
<evidence type="ECO:0008006" key="3">
    <source>
        <dbReference type="Google" id="ProtNLM"/>
    </source>
</evidence>